<keyword evidence="3" id="KW-0238">DNA-binding</keyword>
<dbReference type="SUPFAM" id="SSF47413">
    <property type="entry name" value="lambda repressor-like DNA-binding domains"/>
    <property type="match status" value="1"/>
</dbReference>
<dbReference type="InterPro" id="IPR000843">
    <property type="entry name" value="HTH_LacI"/>
</dbReference>
<protein>
    <submittedName>
        <fullName evidence="6">LacI family transcriptional regulator</fullName>
    </submittedName>
</protein>
<keyword evidence="2" id="KW-0805">Transcription regulation</keyword>
<evidence type="ECO:0000256" key="3">
    <source>
        <dbReference type="ARBA" id="ARBA00023125"/>
    </source>
</evidence>
<name>A0ABV2M5K8_9FIRM</name>
<sequence length="341" mass="38540">MKKKDRSGTTIKDVARETNLAISTISKYMNGGTVRKKNQELIEAAVKKLNYFPNNTARWLRTSKTYRVGVIAGIVNSPHTSAILNEIEKKLRDHGYSVSFFSFDENLDKTKEYVEYMISNGVDGMLITIPGNTEGQLIFPENLRIPVVTIEENSGVIQGDCVQTSCTQGAYEITEHLIKNGHSSIAVIEGRRNSLTASERMKGYFRAMEDYGIPVRPEYVVQGDYIYQGGYLGIHELWKLNEKPTAVFVTNYDMSMGAMEAIYDLGIRIPEQLSVVVFDDFELSVMVNPKLTSVRQPLAELADAACELLLRRMNGDESDYPKRIRMMPSCIYRESVQDLNR</sequence>
<dbReference type="Gene3D" id="3.40.50.2300">
    <property type="match status" value="2"/>
</dbReference>
<dbReference type="PANTHER" id="PTHR30146:SF148">
    <property type="entry name" value="HTH-TYPE TRANSCRIPTIONAL REPRESSOR PURR-RELATED"/>
    <property type="match status" value="1"/>
</dbReference>
<dbReference type="InterPro" id="IPR010982">
    <property type="entry name" value="Lambda_DNA-bd_dom_sf"/>
</dbReference>
<dbReference type="InterPro" id="IPR028082">
    <property type="entry name" value="Peripla_BP_I"/>
</dbReference>
<evidence type="ECO:0000256" key="4">
    <source>
        <dbReference type="ARBA" id="ARBA00023163"/>
    </source>
</evidence>
<dbReference type="Proteomes" id="UP001549106">
    <property type="component" value="Unassembled WGS sequence"/>
</dbReference>
<evidence type="ECO:0000256" key="1">
    <source>
        <dbReference type="ARBA" id="ARBA00022491"/>
    </source>
</evidence>
<dbReference type="Pfam" id="PF00356">
    <property type="entry name" value="LacI"/>
    <property type="match status" value="1"/>
</dbReference>
<keyword evidence="7" id="KW-1185">Reference proteome</keyword>
<evidence type="ECO:0000256" key="2">
    <source>
        <dbReference type="ARBA" id="ARBA00023015"/>
    </source>
</evidence>
<accession>A0ABV2M5K8</accession>
<comment type="caution">
    <text evidence="6">The sequence shown here is derived from an EMBL/GenBank/DDBJ whole genome shotgun (WGS) entry which is preliminary data.</text>
</comment>
<keyword evidence="4" id="KW-0804">Transcription</keyword>
<dbReference type="PANTHER" id="PTHR30146">
    <property type="entry name" value="LACI-RELATED TRANSCRIPTIONAL REPRESSOR"/>
    <property type="match status" value="1"/>
</dbReference>
<dbReference type="SUPFAM" id="SSF53822">
    <property type="entry name" value="Periplasmic binding protein-like I"/>
    <property type="match status" value="1"/>
</dbReference>
<reference evidence="6 7" key="1">
    <citation type="submission" date="2024-06" db="EMBL/GenBank/DDBJ databases">
        <title>Genomic Encyclopedia of Type Strains, Phase IV (KMG-IV): sequencing the most valuable type-strain genomes for metagenomic binning, comparative biology and taxonomic classification.</title>
        <authorList>
            <person name="Goeker M."/>
        </authorList>
    </citation>
    <scope>NUCLEOTIDE SEQUENCE [LARGE SCALE GENOMIC DNA]</scope>
    <source>
        <strain evidence="6 7">DSM 29492</strain>
    </source>
</reference>
<evidence type="ECO:0000259" key="5">
    <source>
        <dbReference type="PROSITE" id="PS50932"/>
    </source>
</evidence>
<dbReference type="SMART" id="SM00354">
    <property type="entry name" value="HTH_LACI"/>
    <property type="match status" value="1"/>
</dbReference>
<dbReference type="Gene3D" id="1.10.260.40">
    <property type="entry name" value="lambda repressor-like DNA-binding domains"/>
    <property type="match status" value="1"/>
</dbReference>
<keyword evidence="1" id="KW-0678">Repressor</keyword>
<evidence type="ECO:0000313" key="7">
    <source>
        <dbReference type="Proteomes" id="UP001549106"/>
    </source>
</evidence>
<dbReference type="RefSeq" id="WP_257465107.1">
    <property type="nucleotide sequence ID" value="NZ_BAABXP010000002.1"/>
</dbReference>
<evidence type="ECO:0000313" key="6">
    <source>
        <dbReference type="EMBL" id="MET3751384.1"/>
    </source>
</evidence>
<dbReference type="PROSITE" id="PS50932">
    <property type="entry name" value="HTH_LACI_2"/>
    <property type="match status" value="1"/>
</dbReference>
<dbReference type="EMBL" id="JBEPMJ010000021">
    <property type="protein sequence ID" value="MET3751384.1"/>
    <property type="molecule type" value="Genomic_DNA"/>
</dbReference>
<gene>
    <name evidence="6" type="ORF">ABID24_002643</name>
</gene>
<dbReference type="InterPro" id="IPR046335">
    <property type="entry name" value="LacI/GalR-like_sensor"/>
</dbReference>
<proteinExistence type="predicted"/>
<feature type="domain" description="HTH lacI-type" evidence="5">
    <location>
        <begin position="9"/>
        <end position="62"/>
    </location>
</feature>
<organism evidence="6 7">
    <name type="scientific">Blautia caecimuris</name>
    <dbReference type="NCBI Taxonomy" id="1796615"/>
    <lineage>
        <taxon>Bacteria</taxon>
        <taxon>Bacillati</taxon>
        <taxon>Bacillota</taxon>
        <taxon>Clostridia</taxon>
        <taxon>Lachnospirales</taxon>
        <taxon>Lachnospiraceae</taxon>
        <taxon>Blautia</taxon>
    </lineage>
</organism>
<dbReference type="Pfam" id="PF13377">
    <property type="entry name" value="Peripla_BP_3"/>
    <property type="match status" value="1"/>
</dbReference>
<dbReference type="CDD" id="cd06267">
    <property type="entry name" value="PBP1_LacI_sugar_binding-like"/>
    <property type="match status" value="1"/>
</dbReference>